<dbReference type="SUPFAM" id="SSF158446">
    <property type="entry name" value="IVS-encoded protein-like"/>
    <property type="match status" value="1"/>
</dbReference>
<dbReference type="Gene3D" id="1.20.1440.60">
    <property type="entry name" value="23S rRNA-intervening sequence"/>
    <property type="match status" value="1"/>
</dbReference>
<feature type="compositionally biased region" description="Low complexity" evidence="1">
    <location>
        <begin position="353"/>
        <end position="369"/>
    </location>
</feature>
<dbReference type="Gene3D" id="1.20.1600.10">
    <property type="entry name" value="Outer membrane efflux proteins (OEP)"/>
    <property type="match status" value="2"/>
</dbReference>
<dbReference type="RefSeq" id="WP_241346387.1">
    <property type="nucleotide sequence ID" value="NZ_JAKZGP010000003.1"/>
</dbReference>
<comment type="caution">
    <text evidence="2">The sequence shown here is derived from an EMBL/GenBank/DDBJ whole genome shotgun (WGS) entry which is preliminary data.</text>
</comment>
<evidence type="ECO:0000313" key="2">
    <source>
        <dbReference type="EMBL" id="MCH7408291.1"/>
    </source>
</evidence>
<gene>
    <name evidence="2" type="ORF">MM239_02700</name>
</gene>
<name>A0ABS9UVX4_9BACT</name>
<dbReference type="Proteomes" id="UP001165489">
    <property type="component" value="Unassembled WGS sequence"/>
</dbReference>
<feature type="region of interest" description="Disordered" evidence="1">
    <location>
        <begin position="324"/>
        <end position="373"/>
    </location>
</feature>
<accession>A0ABS9UVX4</accession>
<keyword evidence="3" id="KW-1185">Reference proteome</keyword>
<proteinExistence type="predicted"/>
<organism evidence="2 3">
    <name type="scientific">Belliella filtrata</name>
    <dbReference type="NCBI Taxonomy" id="2923435"/>
    <lineage>
        <taxon>Bacteria</taxon>
        <taxon>Pseudomonadati</taxon>
        <taxon>Bacteroidota</taxon>
        <taxon>Cytophagia</taxon>
        <taxon>Cytophagales</taxon>
        <taxon>Cyclobacteriaceae</taxon>
        <taxon>Belliella</taxon>
    </lineage>
</organism>
<sequence length="634" mass="72200">MEEKRGYIQLEDLEVYKLSRELSRMGWAIYKKMDWQTRKIIGDQFIESTDSIGANIAESYGRVHYLDRIRFLYNSRDSMIEAVNHFLSLILEIEIIAKEEFDNFKQVSDKLSLKLNNYIQSIYNSKNESKKLNTKGVFHIHKKGSLEKRYQSISNIHKYLVLTIFLCISTIFQLQSQTLENYLNEAIENNASLQGSFKQYQASLEKTKQVSLESPQLNIGVFTRPMELLMGNQRAEASVMQMFPWFGMLRTQKDEATLMAEAKYEEFRQQRNVLLYQVKETYFQLQQLQNTIDITSSNLEILKSLEQLAIIRYQGGSTLEAVSSVSSAVRRPTRGTQQGSGEDGMGMGGGGSSATTSGQSSAAASMNSMGSGGGSGKLTDVLRLQVQVKTLESDLEQLEVDKLPLTVKFNQLLGRDKNEVIAIDNRLESQKAMGWEVEMLEQILETNPMLLMLEKEGLAYQKQGEMAKLEGKPMFGLGLNYMVFSPRSEMGVPGGMGGMDYMPAGMGNNMIMPMARISMPIYRKKYKSMEAESKLYWEANERQKEDLQRNLETEFEMILASIKDADRKIKLLEDQIELTEQTLELSVTSYATEGNSFEEILSIRRELLDFSLNLLNIKIEREIQLARLETLVGI</sequence>
<dbReference type="InterPro" id="IPR012657">
    <property type="entry name" value="23S_rRNA-intervening_sequence"/>
</dbReference>
<protein>
    <submittedName>
        <fullName evidence="2">Four helix bundle protein</fullName>
    </submittedName>
</protein>
<reference evidence="2" key="1">
    <citation type="submission" date="2022-03" db="EMBL/GenBank/DDBJ databases">
        <title>De novo assembled genomes of Belliella spp. (Cyclobacteriaceae) strains.</title>
        <authorList>
            <person name="Szabo A."/>
            <person name="Korponai K."/>
            <person name="Felfoldi T."/>
        </authorList>
    </citation>
    <scope>NUCLEOTIDE SEQUENCE</scope>
    <source>
        <strain evidence="2">DSM 111904</strain>
    </source>
</reference>
<feature type="compositionally biased region" description="Gly residues" evidence="1">
    <location>
        <begin position="341"/>
        <end position="352"/>
    </location>
</feature>
<dbReference type="SUPFAM" id="SSF56954">
    <property type="entry name" value="Outer membrane efflux proteins (OEP)"/>
    <property type="match status" value="2"/>
</dbReference>
<dbReference type="InterPro" id="IPR036583">
    <property type="entry name" value="23S_rRNA_IVS_sf"/>
</dbReference>
<dbReference type="PANTHER" id="PTHR30203">
    <property type="entry name" value="OUTER MEMBRANE CATION EFFLUX PROTEIN"/>
    <property type="match status" value="1"/>
</dbReference>
<evidence type="ECO:0000313" key="3">
    <source>
        <dbReference type="Proteomes" id="UP001165489"/>
    </source>
</evidence>
<dbReference type="InterPro" id="IPR010131">
    <property type="entry name" value="MdtP/NodT-like"/>
</dbReference>
<dbReference type="NCBIfam" id="TIGR02436">
    <property type="entry name" value="four helix bundle protein"/>
    <property type="match status" value="1"/>
</dbReference>
<dbReference type="EMBL" id="JAKZGP010000003">
    <property type="protein sequence ID" value="MCH7408291.1"/>
    <property type="molecule type" value="Genomic_DNA"/>
</dbReference>
<evidence type="ECO:0000256" key="1">
    <source>
        <dbReference type="SAM" id="MobiDB-lite"/>
    </source>
</evidence>
<dbReference type="Pfam" id="PF05635">
    <property type="entry name" value="23S_rRNA_IVP"/>
    <property type="match status" value="1"/>
</dbReference>